<evidence type="ECO:0000313" key="2">
    <source>
        <dbReference type="EnsemblMetazoa" id="G32439.2:cds"/>
    </source>
</evidence>
<accession>A0A8W8M9P3</accession>
<name>A0A8W8M9P3_MAGGI</name>
<keyword evidence="3" id="KW-1185">Reference proteome</keyword>
<reference evidence="2" key="1">
    <citation type="submission" date="2022-08" db="UniProtKB">
        <authorList>
            <consortium name="EnsemblMetazoa"/>
        </authorList>
    </citation>
    <scope>IDENTIFICATION</scope>
    <source>
        <strain evidence="2">05x7-T-G4-1.051#20</strain>
    </source>
</reference>
<organism evidence="2 3">
    <name type="scientific">Magallana gigas</name>
    <name type="common">Pacific oyster</name>
    <name type="synonym">Crassostrea gigas</name>
    <dbReference type="NCBI Taxonomy" id="29159"/>
    <lineage>
        <taxon>Eukaryota</taxon>
        <taxon>Metazoa</taxon>
        <taxon>Spiralia</taxon>
        <taxon>Lophotrochozoa</taxon>
        <taxon>Mollusca</taxon>
        <taxon>Bivalvia</taxon>
        <taxon>Autobranchia</taxon>
        <taxon>Pteriomorphia</taxon>
        <taxon>Ostreida</taxon>
        <taxon>Ostreoidea</taxon>
        <taxon>Ostreidae</taxon>
        <taxon>Magallana</taxon>
    </lineage>
</organism>
<evidence type="ECO:0000313" key="3">
    <source>
        <dbReference type="Proteomes" id="UP000005408"/>
    </source>
</evidence>
<protein>
    <recommendedName>
        <fullName evidence="4">Ig-like domain-containing protein</fullName>
    </recommendedName>
</protein>
<feature type="signal peptide" evidence="1">
    <location>
        <begin position="1"/>
        <end position="18"/>
    </location>
</feature>
<keyword evidence="1" id="KW-0732">Signal</keyword>
<dbReference type="Proteomes" id="UP000005408">
    <property type="component" value="Unassembled WGS sequence"/>
</dbReference>
<dbReference type="EnsemblMetazoa" id="G32439.1">
    <property type="protein sequence ID" value="G32439.1:cds"/>
    <property type="gene ID" value="G32439"/>
</dbReference>
<feature type="chain" id="PRO_5042431826" description="Ig-like domain-containing protein" evidence="1">
    <location>
        <begin position="19"/>
        <end position="285"/>
    </location>
</feature>
<proteinExistence type="predicted"/>
<evidence type="ECO:0000256" key="1">
    <source>
        <dbReference type="SAM" id="SignalP"/>
    </source>
</evidence>
<evidence type="ECO:0008006" key="4">
    <source>
        <dbReference type="Google" id="ProtNLM"/>
    </source>
</evidence>
<dbReference type="AlphaFoldDB" id="A0A8W8M9P3"/>
<dbReference type="EnsemblMetazoa" id="G32439.2">
    <property type="protein sequence ID" value="G32439.2:cds"/>
    <property type="gene ID" value="G32439"/>
</dbReference>
<sequence>MKYVVIVVLFWDILHVTGNEIYSPIVSETLEACQGSNFYVDILLDATTKEISVNIPSLHQNNNIFKCWIPFGKEPICIPVPTVQFEFNQTSKILMFYMKYHHREHAEKALFVNSTLHNGTTHSRKIILLPCKAEFEAKATHNNTHVTITCENRSFNQSSGMQILQGDNIVSQCQWNKTTLKLICISAEGLTNGIQKTTKHDPRIKYSCGMDGQFVQINYTIVLKETRPPPLNSSKDIETHEMMLNYTVKPNSFTEERSSLSYSSRLEPQQILIFTCILLICPLHY</sequence>